<organism evidence="2 3">
    <name type="scientific">Mortierella isabellina</name>
    <name type="common">Filamentous fungus</name>
    <name type="synonym">Umbelopsis isabellina</name>
    <dbReference type="NCBI Taxonomy" id="91625"/>
    <lineage>
        <taxon>Eukaryota</taxon>
        <taxon>Fungi</taxon>
        <taxon>Fungi incertae sedis</taxon>
        <taxon>Mucoromycota</taxon>
        <taxon>Mucoromycotina</taxon>
        <taxon>Umbelopsidomycetes</taxon>
        <taxon>Umbelopsidales</taxon>
        <taxon>Umbelopsidaceae</taxon>
        <taxon>Umbelopsis</taxon>
    </lineage>
</organism>
<gene>
    <name evidence="2" type="ORF">INT43_004595</name>
</gene>
<dbReference type="AlphaFoldDB" id="A0A8H7PH84"/>
<evidence type="ECO:0000256" key="1">
    <source>
        <dbReference type="SAM" id="MobiDB-lite"/>
    </source>
</evidence>
<dbReference type="EMBL" id="JAEPQZ010000015">
    <property type="protein sequence ID" value="KAG2173221.1"/>
    <property type="molecule type" value="Genomic_DNA"/>
</dbReference>
<protein>
    <submittedName>
        <fullName evidence="2">Uncharacterized protein</fullName>
    </submittedName>
</protein>
<dbReference type="Proteomes" id="UP000654370">
    <property type="component" value="Unassembled WGS sequence"/>
</dbReference>
<accession>A0A8H7PH84</accession>
<comment type="caution">
    <text evidence="2">The sequence shown here is derived from an EMBL/GenBank/DDBJ whole genome shotgun (WGS) entry which is preliminary data.</text>
</comment>
<evidence type="ECO:0000313" key="2">
    <source>
        <dbReference type="EMBL" id="KAG2173221.1"/>
    </source>
</evidence>
<dbReference type="OrthoDB" id="2285800at2759"/>
<name>A0A8H7PH84_MORIS</name>
<sequence>MDVEYFPIVQLTPDEPDSHFAIMQLTPDEPVESNWSDNQDYYEYDENTPDDLLELLPLTPDITFTTENNQLHCEPRLFFEELGVLSEEPEQIDPSRDYEKEFEVLQNELARQRRSRKRRNAKDASLNSLPSLVNSGVTSAASSLERRRYHQPHDMIFRRQCHMHEVTHDMKSNAAGPLPGDLIADPGAYLYETTYR</sequence>
<proteinExistence type="predicted"/>
<feature type="region of interest" description="Disordered" evidence="1">
    <location>
        <begin position="110"/>
        <end position="132"/>
    </location>
</feature>
<reference evidence="2" key="1">
    <citation type="submission" date="2020-12" db="EMBL/GenBank/DDBJ databases">
        <title>Metabolic potential, ecology and presence of endohyphal bacteria is reflected in genomic diversity of Mucoromycotina.</title>
        <authorList>
            <person name="Muszewska A."/>
            <person name="Okrasinska A."/>
            <person name="Steczkiewicz K."/>
            <person name="Drgas O."/>
            <person name="Orlowska M."/>
            <person name="Perlinska-Lenart U."/>
            <person name="Aleksandrzak-Piekarczyk T."/>
            <person name="Szatraj K."/>
            <person name="Zielenkiewicz U."/>
            <person name="Pilsyk S."/>
            <person name="Malc E."/>
            <person name="Mieczkowski P."/>
            <person name="Kruszewska J.S."/>
            <person name="Biernat P."/>
            <person name="Pawlowska J."/>
        </authorList>
    </citation>
    <scope>NUCLEOTIDE SEQUENCE</scope>
    <source>
        <strain evidence="2">WA0000067209</strain>
    </source>
</reference>
<keyword evidence="3" id="KW-1185">Reference proteome</keyword>
<evidence type="ECO:0000313" key="3">
    <source>
        <dbReference type="Proteomes" id="UP000654370"/>
    </source>
</evidence>